<gene>
    <name evidence="1" type="ORF">BDN72DRAFT_757971</name>
</gene>
<evidence type="ECO:0000313" key="2">
    <source>
        <dbReference type="Proteomes" id="UP000308600"/>
    </source>
</evidence>
<dbReference type="EMBL" id="ML208263">
    <property type="protein sequence ID" value="TFK75279.1"/>
    <property type="molecule type" value="Genomic_DNA"/>
</dbReference>
<evidence type="ECO:0000313" key="1">
    <source>
        <dbReference type="EMBL" id="TFK75279.1"/>
    </source>
</evidence>
<protein>
    <submittedName>
        <fullName evidence="1">Uncharacterized protein</fullName>
    </submittedName>
</protein>
<name>A0ACD3BB87_9AGAR</name>
<organism evidence="1 2">
    <name type="scientific">Pluteus cervinus</name>
    <dbReference type="NCBI Taxonomy" id="181527"/>
    <lineage>
        <taxon>Eukaryota</taxon>
        <taxon>Fungi</taxon>
        <taxon>Dikarya</taxon>
        <taxon>Basidiomycota</taxon>
        <taxon>Agaricomycotina</taxon>
        <taxon>Agaricomycetes</taxon>
        <taxon>Agaricomycetidae</taxon>
        <taxon>Agaricales</taxon>
        <taxon>Pluteineae</taxon>
        <taxon>Pluteaceae</taxon>
        <taxon>Pluteus</taxon>
    </lineage>
</organism>
<accession>A0ACD3BB87</accession>
<proteinExistence type="predicted"/>
<keyword evidence="2" id="KW-1185">Reference proteome</keyword>
<reference evidence="1 2" key="1">
    <citation type="journal article" date="2019" name="Nat. Ecol. Evol.">
        <title>Megaphylogeny resolves global patterns of mushroom evolution.</title>
        <authorList>
            <person name="Varga T."/>
            <person name="Krizsan K."/>
            <person name="Foldi C."/>
            <person name="Dima B."/>
            <person name="Sanchez-Garcia M."/>
            <person name="Sanchez-Ramirez S."/>
            <person name="Szollosi G.J."/>
            <person name="Szarkandi J.G."/>
            <person name="Papp V."/>
            <person name="Albert L."/>
            <person name="Andreopoulos W."/>
            <person name="Angelini C."/>
            <person name="Antonin V."/>
            <person name="Barry K.W."/>
            <person name="Bougher N.L."/>
            <person name="Buchanan P."/>
            <person name="Buyck B."/>
            <person name="Bense V."/>
            <person name="Catcheside P."/>
            <person name="Chovatia M."/>
            <person name="Cooper J."/>
            <person name="Damon W."/>
            <person name="Desjardin D."/>
            <person name="Finy P."/>
            <person name="Geml J."/>
            <person name="Haridas S."/>
            <person name="Hughes K."/>
            <person name="Justo A."/>
            <person name="Karasinski D."/>
            <person name="Kautmanova I."/>
            <person name="Kiss B."/>
            <person name="Kocsube S."/>
            <person name="Kotiranta H."/>
            <person name="LaButti K.M."/>
            <person name="Lechner B.E."/>
            <person name="Liimatainen K."/>
            <person name="Lipzen A."/>
            <person name="Lukacs Z."/>
            <person name="Mihaltcheva S."/>
            <person name="Morgado L.N."/>
            <person name="Niskanen T."/>
            <person name="Noordeloos M.E."/>
            <person name="Ohm R.A."/>
            <person name="Ortiz-Santana B."/>
            <person name="Ovrebo C."/>
            <person name="Racz N."/>
            <person name="Riley R."/>
            <person name="Savchenko A."/>
            <person name="Shiryaev A."/>
            <person name="Soop K."/>
            <person name="Spirin V."/>
            <person name="Szebenyi C."/>
            <person name="Tomsovsky M."/>
            <person name="Tulloss R.E."/>
            <person name="Uehling J."/>
            <person name="Grigoriev I.V."/>
            <person name="Vagvolgyi C."/>
            <person name="Papp T."/>
            <person name="Martin F.M."/>
            <person name="Miettinen O."/>
            <person name="Hibbett D.S."/>
            <person name="Nagy L.G."/>
        </authorList>
    </citation>
    <scope>NUCLEOTIDE SEQUENCE [LARGE SCALE GENOMIC DNA]</scope>
    <source>
        <strain evidence="1 2">NL-1719</strain>
    </source>
</reference>
<sequence>MTMDEAHLILNVKRGETMEQVLKHYEHLFNANAPAPPPAKPAAPRGKQAFIPQHSHYLQSKVVRARERIEAELQHTEPPPADTPRPSNAPDPSPISAKDTGH</sequence>
<dbReference type="Proteomes" id="UP000308600">
    <property type="component" value="Unassembled WGS sequence"/>
</dbReference>